<reference evidence="1 2" key="1">
    <citation type="submission" date="2023-01" db="EMBL/GenBank/DDBJ databases">
        <title>Novel diversity within Roseofilum (Cyanobacteria; Desertifilaceae) from marine benthic mats with descriptions of four novel species.</title>
        <authorList>
            <person name="Wang Y."/>
            <person name="Berthold D.E."/>
            <person name="Hu J."/>
            <person name="Lefler F.W."/>
            <person name="Laughinghouse H.D. IV."/>
        </authorList>
    </citation>
    <scope>NUCLEOTIDE SEQUENCE [LARGE SCALE GENOMIC DNA]</scope>
    <source>
        <strain evidence="1 2">BLCC-M114</strain>
    </source>
</reference>
<sequence length="317" mass="37046">MIDDFGIIIACCDQDYFLVKGCCASIRYFLGDIPICLIVDGDLSVKSLQNHYGVHVINQQTVKQDILRKRSFGWGITKMVSFWESPWERFLFVDADTIVWGNILKYVNFDDFDMIVDKPLEINSDAAIEKYFFHVSNLEKHFPDFDWQKHRADYFCTGTFFAKRNTFSLQEYINMLDFVEANPDVFSFGGEMSFLNLMIFRAGDRGKIRVGQENMQVIAPDWDIQDLKKRFCITENGPRVQNQDGFVIHWAGPKPLLSTQKTYADPMTFFRRQFAAIDRGYSGKKADFWLSLEDYYSTTIKYKNKMRKKLKNLVSSF</sequence>
<evidence type="ECO:0000313" key="1">
    <source>
        <dbReference type="EMBL" id="MDJ1175498.1"/>
    </source>
</evidence>
<evidence type="ECO:0000313" key="2">
    <source>
        <dbReference type="Proteomes" id="UP001235849"/>
    </source>
</evidence>
<evidence type="ECO:0008006" key="3">
    <source>
        <dbReference type="Google" id="ProtNLM"/>
    </source>
</evidence>
<dbReference type="RefSeq" id="WP_283767801.1">
    <property type="nucleotide sequence ID" value="NZ_JAQOSO010000084.1"/>
</dbReference>
<dbReference type="SUPFAM" id="SSF53448">
    <property type="entry name" value="Nucleotide-diphospho-sugar transferases"/>
    <property type="match status" value="1"/>
</dbReference>
<keyword evidence="2" id="KW-1185">Reference proteome</keyword>
<name>A0ABT7B8J1_9CYAN</name>
<protein>
    <recommendedName>
        <fullName evidence="3">Glycosyl transferase</fullName>
    </recommendedName>
</protein>
<organism evidence="1 2">
    <name type="scientific">Roseofilum capinflatum BLCC-M114</name>
    <dbReference type="NCBI Taxonomy" id="3022440"/>
    <lineage>
        <taxon>Bacteria</taxon>
        <taxon>Bacillati</taxon>
        <taxon>Cyanobacteriota</taxon>
        <taxon>Cyanophyceae</taxon>
        <taxon>Desertifilales</taxon>
        <taxon>Desertifilaceae</taxon>
        <taxon>Roseofilum</taxon>
        <taxon>Roseofilum capinflatum</taxon>
    </lineage>
</organism>
<comment type="caution">
    <text evidence="1">The sequence shown here is derived from an EMBL/GenBank/DDBJ whole genome shotgun (WGS) entry which is preliminary data.</text>
</comment>
<gene>
    <name evidence="1" type="ORF">PMG25_15515</name>
</gene>
<accession>A0ABT7B8J1</accession>
<dbReference type="InterPro" id="IPR029044">
    <property type="entry name" value="Nucleotide-diphossugar_trans"/>
</dbReference>
<dbReference type="Gene3D" id="3.90.550.10">
    <property type="entry name" value="Spore Coat Polysaccharide Biosynthesis Protein SpsA, Chain A"/>
    <property type="match status" value="1"/>
</dbReference>
<dbReference type="Proteomes" id="UP001235849">
    <property type="component" value="Unassembled WGS sequence"/>
</dbReference>
<dbReference type="EMBL" id="JAQOSO010000084">
    <property type="protein sequence ID" value="MDJ1175498.1"/>
    <property type="molecule type" value="Genomic_DNA"/>
</dbReference>
<proteinExistence type="predicted"/>